<evidence type="ECO:0000256" key="1">
    <source>
        <dbReference type="SAM" id="MobiDB-lite"/>
    </source>
</evidence>
<evidence type="ECO:0000313" key="3">
    <source>
        <dbReference type="Proteomes" id="UP001066276"/>
    </source>
</evidence>
<evidence type="ECO:0000313" key="2">
    <source>
        <dbReference type="EMBL" id="KAJ1125885.1"/>
    </source>
</evidence>
<proteinExistence type="predicted"/>
<keyword evidence="3" id="KW-1185">Reference proteome</keyword>
<sequence>MRPLPPERRHKGGVSLQRGDREGGPAVRDLEGVRDRRFLRWEPAQEAPGRSGSPVAILDVHVSGTPYQGVQGAATGPRTSHVQMEAGPMPPGPSRPARPLLSTGWGSVTTAQGHIGRRPSAWSRTDVRVPQLQAAQYHVSCAGPQGLTA</sequence>
<accession>A0AAV7PKL2</accession>
<name>A0AAV7PKL2_PLEWA</name>
<gene>
    <name evidence="2" type="ORF">NDU88_004300</name>
</gene>
<reference evidence="2" key="1">
    <citation type="journal article" date="2022" name="bioRxiv">
        <title>Sequencing and chromosome-scale assembly of the giantPleurodeles waltlgenome.</title>
        <authorList>
            <person name="Brown T."/>
            <person name="Elewa A."/>
            <person name="Iarovenko S."/>
            <person name="Subramanian E."/>
            <person name="Araus A.J."/>
            <person name="Petzold A."/>
            <person name="Susuki M."/>
            <person name="Suzuki K.-i.T."/>
            <person name="Hayashi T."/>
            <person name="Toyoda A."/>
            <person name="Oliveira C."/>
            <person name="Osipova E."/>
            <person name="Leigh N.D."/>
            <person name="Simon A."/>
            <person name="Yun M.H."/>
        </authorList>
    </citation>
    <scope>NUCLEOTIDE SEQUENCE</scope>
    <source>
        <strain evidence="2">20211129_DDA</strain>
        <tissue evidence="2">Liver</tissue>
    </source>
</reference>
<dbReference type="EMBL" id="JANPWB010000011">
    <property type="protein sequence ID" value="KAJ1125885.1"/>
    <property type="molecule type" value="Genomic_DNA"/>
</dbReference>
<feature type="compositionally biased region" description="Basic and acidic residues" evidence="1">
    <location>
        <begin position="18"/>
        <end position="30"/>
    </location>
</feature>
<dbReference type="AlphaFoldDB" id="A0AAV7PKL2"/>
<feature type="region of interest" description="Disordered" evidence="1">
    <location>
        <begin position="1"/>
        <end position="30"/>
    </location>
</feature>
<organism evidence="2 3">
    <name type="scientific">Pleurodeles waltl</name>
    <name type="common">Iberian ribbed newt</name>
    <dbReference type="NCBI Taxonomy" id="8319"/>
    <lineage>
        <taxon>Eukaryota</taxon>
        <taxon>Metazoa</taxon>
        <taxon>Chordata</taxon>
        <taxon>Craniata</taxon>
        <taxon>Vertebrata</taxon>
        <taxon>Euteleostomi</taxon>
        <taxon>Amphibia</taxon>
        <taxon>Batrachia</taxon>
        <taxon>Caudata</taxon>
        <taxon>Salamandroidea</taxon>
        <taxon>Salamandridae</taxon>
        <taxon>Pleurodelinae</taxon>
        <taxon>Pleurodeles</taxon>
    </lineage>
</organism>
<feature type="region of interest" description="Disordered" evidence="1">
    <location>
        <begin position="68"/>
        <end position="122"/>
    </location>
</feature>
<comment type="caution">
    <text evidence="2">The sequence shown here is derived from an EMBL/GenBank/DDBJ whole genome shotgun (WGS) entry which is preliminary data.</text>
</comment>
<dbReference type="Proteomes" id="UP001066276">
    <property type="component" value="Chromosome 7"/>
</dbReference>
<protein>
    <submittedName>
        <fullName evidence="2">Uncharacterized protein</fullName>
    </submittedName>
</protein>